<evidence type="ECO:0000313" key="7">
    <source>
        <dbReference type="EMBL" id="KJL37132.1"/>
    </source>
</evidence>
<keyword evidence="4" id="KW-0572">Peptidoglycan-anchor</keyword>
<organism evidence="7 8">
    <name type="scientific">Microbacterium ginsengisoli</name>
    <dbReference type="NCBI Taxonomy" id="400772"/>
    <lineage>
        <taxon>Bacteria</taxon>
        <taxon>Bacillati</taxon>
        <taxon>Actinomycetota</taxon>
        <taxon>Actinomycetes</taxon>
        <taxon>Micrococcales</taxon>
        <taxon>Microbacteriaceae</taxon>
        <taxon>Microbacterium</taxon>
    </lineage>
</organism>
<dbReference type="STRING" id="400772.RR49_01245"/>
<comment type="caution">
    <text evidence="7">The sequence shown here is derived from an EMBL/GenBank/DDBJ whole genome shotgun (WGS) entry which is preliminary data.</text>
</comment>
<reference evidence="7 8" key="1">
    <citation type="submission" date="2015-02" db="EMBL/GenBank/DDBJ databases">
        <title>Draft genome sequences of ten Microbacterium spp. with emphasis on heavy metal contaminated environments.</title>
        <authorList>
            <person name="Corretto E."/>
        </authorList>
    </citation>
    <scope>NUCLEOTIDE SEQUENCE [LARGE SCALE GENOMIC DNA]</scope>
    <source>
        <strain evidence="7 8">DSM 18659</strain>
    </source>
</reference>
<feature type="chain" id="PRO_5002445686" description="Gram-positive cocci surface proteins LPxTG domain-containing protein" evidence="5">
    <location>
        <begin position="30"/>
        <end position="223"/>
    </location>
</feature>
<keyword evidence="8" id="KW-1185">Reference proteome</keyword>
<dbReference type="AlphaFoldDB" id="A0A0F0LUZ9"/>
<dbReference type="RefSeq" id="WP_045247179.1">
    <property type="nucleotide sequence ID" value="NZ_JBOFAV010000006.1"/>
</dbReference>
<accession>A0A0F0LUZ9</accession>
<sequence>MTGSVALLAVLTAAALPLAPAAAPAVARAATAAGEPGLSFSADGSTWTSGPLDIVPASWRPVPGSAFDATFSVRNDRSTAASVALFATDVSSSSRDLLLATSIAGGGDAPQQLGEVTGCLALASARLAPGEVIPVTLSLAVSPGLSTAQNTAVSFEVVSTASDAMTAPPASTCPVASPPAPSVSALPRTGWFDGDTLRTVLLAGLGALGAGAVLSVRRREHHR</sequence>
<keyword evidence="2" id="KW-0964">Secreted</keyword>
<evidence type="ECO:0000256" key="1">
    <source>
        <dbReference type="ARBA" id="ARBA00022512"/>
    </source>
</evidence>
<proteinExistence type="predicted"/>
<dbReference type="PATRIC" id="fig|400772.4.peg.1268"/>
<evidence type="ECO:0000256" key="4">
    <source>
        <dbReference type="ARBA" id="ARBA00023088"/>
    </source>
</evidence>
<feature type="domain" description="Gram-positive cocci surface proteins LPxTG" evidence="6">
    <location>
        <begin position="186"/>
        <end position="223"/>
    </location>
</feature>
<dbReference type="InterPro" id="IPR019931">
    <property type="entry name" value="LPXTG_anchor"/>
</dbReference>
<keyword evidence="1" id="KW-0134">Cell wall</keyword>
<evidence type="ECO:0000256" key="5">
    <source>
        <dbReference type="SAM" id="SignalP"/>
    </source>
</evidence>
<evidence type="ECO:0000256" key="2">
    <source>
        <dbReference type="ARBA" id="ARBA00022525"/>
    </source>
</evidence>
<evidence type="ECO:0000313" key="8">
    <source>
        <dbReference type="Proteomes" id="UP000033451"/>
    </source>
</evidence>
<evidence type="ECO:0000256" key="3">
    <source>
        <dbReference type="ARBA" id="ARBA00022729"/>
    </source>
</evidence>
<dbReference type="PROSITE" id="PS50847">
    <property type="entry name" value="GRAM_POS_ANCHORING"/>
    <property type="match status" value="1"/>
</dbReference>
<protein>
    <recommendedName>
        <fullName evidence="6">Gram-positive cocci surface proteins LPxTG domain-containing protein</fullName>
    </recommendedName>
</protein>
<feature type="signal peptide" evidence="5">
    <location>
        <begin position="1"/>
        <end position="29"/>
    </location>
</feature>
<gene>
    <name evidence="7" type="ORF">RR49_01245</name>
</gene>
<name>A0A0F0LUZ9_9MICO</name>
<keyword evidence="3 5" id="KW-0732">Signal</keyword>
<evidence type="ECO:0000259" key="6">
    <source>
        <dbReference type="PROSITE" id="PS50847"/>
    </source>
</evidence>
<dbReference type="EMBL" id="JYIY01000069">
    <property type="protein sequence ID" value="KJL37132.1"/>
    <property type="molecule type" value="Genomic_DNA"/>
</dbReference>
<dbReference type="Proteomes" id="UP000033451">
    <property type="component" value="Unassembled WGS sequence"/>
</dbReference>